<dbReference type="PANTHER" id="PTHR43080">
    <property type="entry name" value="CBS DOMAIN-CONTAINING PROTEIN CBSX3, MITOCHONDRIAL"/>
    <property type="match status" value="1"/>
</dbReference>
<dbReference type="PANTHER" id="PTHR43080:SF29">
    <property type="entry name" value="OS02G0818000 PROTEIN"/>
    <property type="match status" value="1"/>
</dbReference>
<dbReference type="SMART" id="SM00116">
    <property type="entry name" value="CBS"/>
    <property type="match status" value="2"/>
</dbReference>
<keyword evidence="6" id="KW-1185">Reference proteome</keyword>
<evidence type="ECO:0000259" key="4">
    <source>
        <dbReference type="PROSITE" id="PS51371"/>
    </source>
</evidence>
<evidence type="ECO:0000259" key="3">
    <source>
        <dbReference type="PROSITE" id="PS50914"/>
    </source>
</evidence>
<dbReference type="Pfam" id="PF04972">
    <property type="entry name" value="BON"/>
    <property type="match status" value="1"/>
</dbReference>
<gene>
    <name evidence="5" type="ORF">GQF42_06280</name>
</gene>
<proteinExistence type="predicted"/>
<dbReference type="KEGG" id="sbro:GQF42_06280"/>
<evidence type="ECO:0000256" key="1">
    <source>
        <dbReference type="ARBA" id="ARBA00023122"/>
    </source>
</evidence>
<dbReference type="PROSITE" id="PS51371">
    <property type="entry name" value="CBS"/>
    <property type="match status" value="2"/>
</dbReference>
<feature type="domain" description="CBS" evidence="4">
    <location>
        <begin position="93"/>
        <end position="150"/>
    </location>
</feature>
<dbReference type="Pfam" id="PF00571">
    <property type="entry name" value="CBS"/>
    <property type="match status" value="2"/>
</dbReference>
<organism evidence="5 6">
    <name type="scientific">Streptomyces broussonetiae</name>
    <dbReference type="NCBI Taxonomy" id="2686304"/>
    <lineage>
        <taxon>Bacteria</taxon>
        <taxon>Bacillati</taxon>
        <taxon>Actinomycetota</taxon>
        <taxon>Actinomycetes</taxon>
        <taxon>Kitasatosporales</taxon>
        <taxon>Streptomycetaceae</taxon>
        <taxon>Streptomyces</taxon>
    </lineage>
</organism>
<evidence type="ECO:0000256" key="2">
    <source>
        <dbReference type="PROSITE-ProRule" id="PRU00703"/>
    </source>
</evidence>
<dbReference type="InterPro" id="IPR046342">
    <property type="entry name" value="CBS_dom_sf"/>
</dbReference>
<dbReference type="RefSeq" id="WP_158929836.1">
    <property type="nucleotide sequence ID" value="NZ_CP047020.1"/>
</dbReference>
<dbReference type="Proteomes" id="UP000436138">
    <property type="component" value="Chromosome"/>
</dbReference>
<name>A0A6I6NDH8_9ACTN</name>
<dbReference type="AlphaFoldDB" id="A0A6I6NDH8"/>
<dbReference type="InterPro" id="IPR000644">
    <property type="entry name" value="CBS_dom"/>
</dbReference>
<feature type="domain" description="BON" evidence="3">
    <location>
        <begin position="146"/>
        <end position="215"/>
    </location>
</feature>
<evidence type="ECO:0000313" key="5">
    <source>
        <dbReference type="EMBL" id="QHA09442.1"/>
    </source>
</evidence>
<dbReference type="EMBL" id="CP047020">
    <property type="protein sequence ID" value="QHA09442.1"/>
    <property type="molecule type" value="Genomic_DNA"/>
</dbReference>
<accession>A0A6I6NDH8</accession>
<keyword evidence="1 2" id="KW-0129">CBS domain</keyword>
<dbReference type="Gene3D" id="3.10.580.10">
    <property type="entry name" value="CBS-domain"/>
    <property type="match status" value="1"/>
</dbReference>
<protein>
    <submittedName>
        <fullName evidence="5">CBS domain-containing protein</fullName>
    </submittedName>
</protein>
<dbReference type="InterPro" id="IPR051257">
    <property type="entry name" value="Diverse_CBS-Domain"/>
</dbReference>
<sequence>MNGTATVVNDVMTHRVVALRAGAVFKDIVRAMQEWRVSALPVLDDSGVVVGVVSEADLLPKQEYSDADVGRYGQPAHLADVGKADAVTAGELMTAPAVTTRPEATLAHAARIMARTGVKRLPVVGRDGILKGIVSRSDLLKVFLRPDGDIAAEVRQEIVVRLFGPRSDAIRIEVHDGVVALSGPAHETVLIPLAARLARAVPGVVDVRCALTGPPRAATTAGTPRRSPR</sequence>
<dbReference type="SUPFAM" id="SSF54631">
    <property type="entry name" value="CBS-domain pair"/>
    <property type="match status" value="1"/>
</dbReference>
<feature type="domain" description="CBS" evidence="4">
    <location>
        <begin position="12"/>
        <end position="69"/>
    </location>
</feature>
<dbReference type="PIRSF" id="PIRSF036990">
    <property type="entry name" value="UCP036990_CBS_BON"/>
    <property type="match status" value="1"/>
</dbReference>
<reference evidence="5 6" key="1">
    <citation type="submission" date="2019-12" db="EMBL/GenBank/DDBJ databases">
        <title>Streptomyces sp. strain T44 isolated from rhizosphere soil of Broussonetia papyrifera.</title>
        <authorList>
            <person name="Mo P."/>
        </authorList>
    </citation>
    <scope>NUCLEOTIDE SEQUENCE [LARGE SCALE GENOMIC DNA]</scope>
    <source>
        <strain evidence="5 6">T44</strain>
    </source>
</reference>
<dbReference type="InterPro" id="IPR007055">
    <property type="entry name" value="BON_dom"/>
</dbReference>
<dbReference type="InterPro" id="IPR017080">
    <property type="entry name" value="UCP036990_CBS_BON"/>
</dbReference>
<evidence type="ECO:0000313" key="6">
    <source>
        <dbReference type="Proteomes" id="UP000436138"/>
    </source>
</evidence>
<dbReference type="PROSITE" id="PS50914">
    <property type="entry name" value="BON"/>
    <property type="match status" value="1"/>
</dbReference>